<keyword evidence="2" id="KW-1185">Reference proteome</keyword>
<name>A0AA40FI65_9HYME</name>
<protein>
    <submittedName>
        <fullName evidence="1">Uncharacterized protein</fullName>
    </submittedName>
</protein>
<gene>
    <name evidence="1" type="ORF">K0M31_013536</name>
</gene>
<sequence length="105" mass="11559">MLICNVHRCSVVEHFGQRKLSNRFSIGGNWQRASSMVTTFHCVVEATNAESPETCANNRQVFAASTNLNESKPAMIVKRSLLDVSLSVPGMKNGGHHCFGETCLY</sequence>
<comment type="caution">
    <text evidence="1">The sequence shown here is derived from an EMBL/GenBank/DDBJ whole genome shotgun (WGS) entry which is preliminary data.</text>
</comment>
<dbReference type="AlphaFoldDB" id="A0AA40FI65"/>
<evidence type="ECO:0000313" key="2">
    <source>
        <dbReference type="Proteomes" id="UP001177670"/>
    </source>
</evidence>
<evidence type="ECO:0000313" key="1">
    <source>
        <dbReference type="EMBL" id="KAK1119350.1"/>
    </source>
</evidence>
<accession>A0AA40FI65</accession>
<organism evidence="1 2">
    <name type="scientific">Melipona bicolor</name>
    <dbReference type="NCBI Taxonomy" id="60889"/>
    <lineage>
        <taxon>Eukaryota</taxon>
        <taxon>Metazoa</taxon>
        <taxon>Ecdysozoa</taxon>
        <taxon>Arthropoda</taxon>
        <taxon>Hexapoda</taxon>
        <taxon>Insecta</taxon>
        <taxon>Pterygota</taxon>
        <taxon>Neoptera</taxon>
        <taxon>Endopterygota</taxon>
        <taxon>Hymenoptera</taxon>
        <taxon>Apocrita</taxon>
        <taxon>Aculeata</taxon>
        <taxon>Apoidea</taxon>
        <taxon>Anthophila</taxon>
        <taxon>Apidae</taxon>
        <taxon>Melipona</taxon>
    </lineage>
</organism>
<dbReference type="Proteomes" id="UP001177670">
    <property type="component" value="Unassembled WGS sequence"/>
</dbReference>
<reference evidence="1" key="1">
    <citation type="submission" date="2021-10" db="EMBL/GenBank/DDBJ databases">
        <title>Melipona bicolor Genome sequencing and assembly.</title>
        <authorList>
            <person name="Araujo N.S."/>
            <person name="Arias M.C."/>
        </authorList>
    </citation>
    <scope>NUCLEOTIDE SEQUENCE</scope>
    <source>
        <strain evidence="1">USP_2M_L1-L4_2017</strain>
        <tissue evidence="1">Whole body</tissue>
    </source>
</reference>
<dbReference type="EMBL" id="JAHYIQ010000037">
    <property type="protein sequence ID" value="KAK1119350.1"/>
    <property type="molecule type" value="Genomic_DNA"/>
</dbReference>
<proteinExistence type="predicted"/>